<sequence length="242" mass="27268">MLEWTKMPSVRFLDVADSPLHKMKWSGDAKSDYIAALMLLIVLSHHASDKDSLANGRLGDTQMSYDKLTELLGISRTKVSNGIRVLENLSLIKVSTNKRPNIFTIIGLADGVRWGKLPAKGLYDKKLSKVKVFESFKLRSKVELNALKIYLVVVAFRDSQIGYTKLGYEKITQYAAVQRNDIKPALSFLIANDFLQIDTEATDLNQFSTANVYWLRHIEPHKHRGTIGRKDVTQSAEVEPSS</sequence>
<proteinExistence type="predicted"/>
<dbReference type="KEGG" id="schk:GII14_06030"/>
<dbReference type="SUPFAM" id="SSF46785">
    <property type="entry name" value="Winged helix' DNA-binding domain"/>
    <property type="match status" value="1"/>
</dbReference>
<dbReference type="Proteomes" id="UP000502117">
    <property type="component" value="Chromosome"/>
</dbReference>
<evidence type="ECO:0000313" key="2">
    <source>
        <dbReference type="Proteomes" id="UP000502117"/>
    </source>
</evidence>
<dbReference type="EMBL" id="CP045857">
    <property type="protein sequence ID" value="QIJ03782.1"/>
    <property type="molecule type" value="Genomic_DNA"/>
</dbReference>
<organism evidence="1 2">
    <name type="scientific">Shewanella chilikensis</name>
    <dbReference type="NCBI Taxonomy" id="558541"/>
    <lineage>
        <taxon>Bacteria</taxon>
        <taxon>Pseudomonadati</taxon>
        <taxon>Pseudomonadota</taxon>
        <taxon>Gammaproteobacteria</taxon>
        <taxon>Alteromonadales</taxon>
        <taxon>Shewanellaceae</taxon>
        <taxon>Shewanella</taxon>
    </lineage>
</organism>
<accession>A0A6G7LPT1</accession>
<dbReference type="RefSeq" id="WP_206194666.1">
    <property type="nucleotide sequence ID" value="NZ_CP045857.1"/>
</dbReference>
<dbReference type="InterPro" id="IPR036390">
    <property type="entry name" value="WH_DNA-bd_sf"/>
</dbReference>
<evidence type="ECO:0008006" key="3">
    <source>
        <dbReference type="Google" id="ProtNLM"/>
    </source>
</evidence>
<reference evidence="1 2" key="1">
    <citation type="submission" date="2019-11" db="EMBL/GenBank/DDBJ databases">
        <title>Complete Genome Sequence of Shewanella chilikensis Strain DC57, Isolated from Corroded Seal Rings at a floating production facility in Australia.</title>
        <authorList>
            <person name="Salgar-Chaparro S.J."/>
            <person name="Castillo-Villamizar G.A."/>
            <person name="Poehlein A."/>
            <person name="Daniel R."/>
            <person name="Machuca L."/>
        </authorList>
    </citation>
    <scope>NUCLEOTIDE SEQUENCE [LARGE SCALE GENOMIC DNA]</scope>
    <source>
        <strain evidence="1 2">DC57</strain>
    </source>
</reference>
<gene>
    <name evidence="1" type="ORF">GII14_06030</name>
</gene>
<dbReference type="AlphaFoldDB" id="A0A6G7LPT1"/>
<evidence type="ECO:0000313" key="1">
    <source>
        <dbReference type="EMBL" id="QIJ03782.1"/>
    </source>
</evidence>
<protein>
    <recommendedName>
        <fullName evidence="3">Helix-turn-helix domain-containing protein</fullName>
    </recommendedName>
</protein>
<name>A0A6G7LPT1_9GAMM</name>